<feature type="transmembrane region" description="Helical" evidence="1">
    <location>
        <begin position="134"/>
        <end position="157"/>
    </location>
</feature>
<proteinExistence type="predicted"/>
<feature type="transmembrane region" description="Helical" evidence="1">
    <location>
        <begin position="163"/>
        <end position="186"/>
    </location>
</feature>
<keyword evidence="1" id="KW-1133">Transmembrane helix</keyword>
<dbReference type="Proteomes" id="UP000325292">
    <property type="component" value="Chromosome"/>
</dbReference>
<feature type="transmembrane region" description="Helical" evidence="1">
    <location>
        <begin position="73"/>
        <end position="93"/>
    </location>
</feature>
<evidence type="ECO:0000313" key="3">
    <source>
        <dbReference type="Proteomes" id="UP000325292"/>
    </source>
</evidence>
<feature type="transmembrane region" description="Helical" evidence="1">
    <location>
        <begin position="39"/>
        <end position="61"/>
    </location>
</feature>
<gene>
    <name evidence="2" type="ORF">BXT84_15290</name>
</gene>
<feature type="transmembrane region" description="Helical" evidence="1">
    <location>
        <begin position="193"/>
        <end position="214"/>
    </location>
</feature>
<evidence type="ECO:0008006" key="4">
    <source>
        <dbReference type="Google" id="ProtNLM"/>
    </source>
</evidence>
<sequence length="262" mass="27346">MRSDAQSLTLSALQGISTGLLIPVAMATALPISSTGRVQMWHAEILSAALALASLSIWRQLARQSRRSSPKSVASNLYVLTLGILGWADTWGADGGQSLVAILASASATGLVAHFRAVSWTLRVIAPHWPKSASAALAMMSPSLIAGFVLGLAAVGTANLHHAIFAGLSVLFGAFIGVSLLFAWLLRPVFSPVARAVIAVGTYIMPGVGVIYSLITQTPWGTLSAAAIAAATLIWYNRAAAKTLPSSQFPDVLPDHSHFPIT</sequence>
<accession>A0ABM6RUH0</accession>
<protein>
    <recommendedName>
        <fullName evidence="4">EamA domain-containing protein</fullName>
    </recommendedName>
</protein>
<reference evidence="2 3" key="1">
    <citation type="journal article" date="2019" name="Sci. Rep.">
        <title>Sulfobacillus thermotolerans: new insights into resistance and metabolic capacities of acidophilic chemolithotrophs.</title>
        <authorList>
            <person name="Panyushkina A.E."/>
            <person name="Babenko V.V."/>
            <person name="Nikitina A.S."/>
            <person name="Selezneva O.V."/>
            <person name="Tsaplina I.A."/>
            <person name="Letarova M.A."/>
            <person name="Kostryukova E.S."/>
            <person name="Letarov A.V."/>
        </authorList>
    </citation>
    <scope>NUCLEOTIDE SEQUENCE [LARGE SCALE GENOMIC DNA]</scope>
    <source>
        <strain evidence="2 3">Kr1</strain>
    </source>
</reference>
<keyword evidence="1" id="KW-0812">Transmembrane</keyword>
<keyword evidence="1" id="KW-0472">Membrane</keyword>
<evidence type="ECO:0000256" key="1">
    <source>
        <dbReference type="SAM" id="Phobius"/>
    </source>
</evidence>
<feature type="transmembrane region" description="Helical" evidence="1">
    <location>
        <begin position="99"/>
        <end position="122"/>
    </location>
</feature>
<evidence type="ECO:0000313" key="2">
    <source>
        <dbReference type="EMBL" id="AUW95150.1"/>
    </source>
</evidence>
<keyword evidence="3" id="KW-1185">Reference proteome</keyword>
<feature type="transmembrane region" description="Helical" evidence="1">
    <location>
        <begin position="220"/>
        <end position="237"/>
    </location>
</feature>
<dbReference type="EMBL" id="CP019454">
    <property type="protein sequence ID" value="AUW95150.1"/>
    <property type="molecule type" value="Genomic_DNA"/>
</dbReference>
<organism evidence="2 3">
    <name type="scientific">Sulfobacillus thermotolerans</name>
    <dbReference type="NCBI Taxonomy" id="338644"/>
    <lineage>
        <taxon>Bacteria</taxon>
        <taxon>Bacillati</taxon>
        <taxon>Bacillota</taxon>
        <taxon>Clostridia</taxon>
        <taxon>Eubacteriales</taxon>
        <taxon>Clostridiales Family XVII. Incertae Sedis</taxon>
        <taxon>Sulfobacillus</taxon>
    </lineage>
</organism>
<name>A0ABM6RUH0_9FIRM</name>